<comment type="caution">
    <text evidence="1">The sequence shown here is derived from an EMBL/GenBank/DDBJ whole genome shotgun (WGS) entry which is preliminary data.</text>
</comment>
<dbReference type="Proteomes" id="UP000308836">
    <property type="component" value="Unassembled WGS sequence"/>
</dbReference>
<protein>
    <submittedName>
        <fullName evidence="1">Penicillin-binding protein</fullName>
    </submittedName>
</protein>
<gene>
    <name evidence="1" type="ORF">E5336_02045</name>
</gene>
<reference evidence="1" key="1">
    <citation type="submission" date="2019-04" db="EMBL/GenBank/DDBJ databases">
        <title>Microbes associate with the intestines of laboratory mice.</title>
        <authorList>
            <person name="Navarre W."/>
            <person name="Wong E."/>
            <person name="Huang K."/>
            <person name="Tropini C."/>
            <person name="Ng K."/>
            <person name="Yu B."/>
        </authorList>
    </citation>
    <scope>NUCLEOTIDE SEQUENCE</scope>
    <source>
        <strain evidence="1">NM09_H32</strain>
    </source>
</reference>
<organism evidence="1 2">
    <name type="scientific">Dubosiella muris</name>
    <dbReference type="NCBI Taxonomy" id="3038133"/>
    <lineage>
        <taxon>Bacteria</taxon>
        <taxon>Bacillati</taxon>
        <taxon>Bacillota</taxon>
        <taxon>Erysipelotrichia</taxon>
        <taxon>Erysipelotrichales</taxon>
        <taxon>Erysipelotrichaceae</taxon>
        <taxon>Dubosiella</taxon>
    </lineage>
</organism>
<evidence type="ECO:0000313" key="2">
    <source>
        <dbReference type="Proteomes" id="UP000308836"/>
    </source>
</evidence>
<name>A0AC61R9Z8_9FIRM</name>
<dbReference type="EMBL" id="SRYG01000003">
    <property type="protein sequence ID" value="TGY66891.1"/>
    <property type="molecule type" value="Genomic_DNA"/>
</dbReference>
<proteinExistence type="predicted"/>
<sequence length="728" mass="79800">MSVKQTNQKIRAFLVVMLLVSTVMIANIIYTMATHRHIWSQQDVLNSQIRSSIVNTTVEAGRGKIYDRNGNIIAQEIAAYTVVAYLDDSLVDENGDPDYVSNPSKTAKALKKLLPDIDEKQVSSILKKAIQNELNQTELGTGTKRLDKEVMEKIRKANIPGIGFVEATKREYPSSPIASSLVGFAAFDEDEQKIAGKMGLEQTLDEYLSGEDGKIQYQQMVDGSLLPGTLNVYKEAIDGDDVILTIDSNLQSIVEAQLQETIKANNATKAWAIVVEVETGKILAWGNYPTFDQNNPKEISNYMNDMTEMNLEPGSVMKPFVYATAIDTGVYPAGKSYTAGSFTFTQDGAGKIIRVANGTDTGYPVINDALGENFGVITFEQGLAFSSNIAICELLANYVNYDQFSNYLDKFGFYQYVDIPFVPETTGVKNITSASDYLSTGFGQASALTILQLVQAYSAIFNDGKMMKPYVVEEIMNPHTNQIVEKFEPEVVSEPISAETAAKVRELMAGVMADGATGDRFKIDGVDIIAKTGTGEIFNEETHKYDENNYTSSVMAAAPGNDPKIMVYWGMQSTNYLGYSAEPFKTIMQAALIANAVNGTAQASAPQEGDTWATYTMPALINHSIEYANEKMKDKNVKLVMIGDGNTVIDQFAKEGQTVYSYDRVFLLTNGNTITMPDMTGWTRKDITAFWQLTGIGIQTSGYGKVVAQNIPAGTQIDTNSDVQVTLE</sequence>
<accession>A0AC61R9Z8</accession>
<evidence type="ECO:0000313" key="1">
    <source>
        <dbReference type="EMBL" id="TGY66891.1"/>
    </source>
</evidence>
<keyword evidence="2" id="KW-1185">Reference proteome</keyword>